<evidence type="ECO:0000313" key="13">
    <source>
        <dbReference type="Proteomes" id="UP000241890"/>
    </source>
</evidence>
<keyword evidence="8" id="KW-0378">Hydrolase</keyword>
<evidence type="ECO:0000256" key="2">
    <source>
        <dbReference type="ARBA" id="ARBA00001947"/>
    </source>
</evidence>
<evidence type="ECO:0000256" key="8">
    <source>
        <dbReference type="ARBA" id="ARBA00022801"/>
    </source>
</evidence>
<dbReference type="SUPFAM" id="SSF53187">
    <property type="entry name" value="Zn-dependent exopeptidases"/>
    <property type="match status" value="1"/>
</dbReference>
<comment type="catalytic activity">
    <reaction evidence="1">
        <text>Release of an N-terminal aspartate or glutamate from a peptide, with a preference for aspartate.</text>
        <dbReference type="EC" id="3.4.11.21"/>
    </reaction>
</comment>
<keyword evidence="9" id="KW-0862">Zinc</keyword>
<proteinExistence type="inferred from homology"/>
<evidence type="ECO:0000256" key="1">
    <source>
        <dbReference type="ARBA" id="ARBA00001335"/>
    </source>
</evidence>
<keyword evidence="6" id="KW-0645">Protease</keyword>
<evidence type="ECO:0000313" key="12">
    <source>
        <dbReference type="EMBL" id="GBG28826.1"/>
    </source>
</evidence>
<keyword evidence="13" id="KW-1185">Reference proteome</keyword>
<evidence type="ECO:0000256" key="4">
    <source>
        <dbReference type="ARBA" id="ARBA00011965"/>
    </source>
</evidence>
<comment type="caution">
    <text evidence="12">The sequence shown here is derived from an EMBL/GenBank/DDBJ whole genome shotgun (WGS) entry which is preliminary data.</text>
</comment>
<sequence>MGSKSGSKRRKRTKPVPYSQEEIVRRVRLLVLSCKSSPHRAGAVLALVSLLIVIHALHASRLTHGVGGLTTSSLPVGGAGESGGVSHGEDDASKAIPAAVEALPPLERLQRDLGGFGRAVSGESKILRKVGLETADVGSLSASSLTRVLTRMETSMNEGWNQTEVKVQPLGQAGYVKRDLPVYKDGFSREDMTVLPRAKDGIYSVSQLRGSTYNVIVCLSFNTDHCFDPKEFVSIGKTRKVNRIQALRDVLWSKHKFCRTISGATEGIQDQDLLSFTFPCWVMPTDYSSMMKFARDNDVNRFISKPRSLGAGMGIYIVDSREALENERLTQNVVQTYLDDPHLIRKPGIDGTVANFKWDMRSYVLCTSVYPLRAYVYNRGLVRISTSAYTPDCKNHKEACLTNTSINKKIEGAQLKDITWSFKKLSEYLAENNQVDFHRDVFPRMQRAIGMALLSGEAEFLRHMEPDGFHCENCYQLLGVDLLFDASLEPRVVEINGEPSLRLTGNGKTHYDFTKRYMARDLVSLVFNQESVAAKLSPRLAKWAQAVGGKGADSVLGADHVQYALATFREHARLGGFRPVYPHAASAEAYGRFLRHLRDTEAAKTPVDPKAAHADGRRFRIHQIMTLLQDSKALADITPEMAASSKTDSSSSSTRKRKSSAAASGTEATVKRLESCGFTRLREDSHWANAVKPNGRYFFTRNASTIVAFTVGGQYQAGNPFKVVGAHTDSPALKVKPVSRREKSGYLQVGVECYGGGLWHTWFDRDLGVAGRAIVRTAEGKYKEELVHIKKPVLRVPNLAIHLQTAAERSAFQYNKEDHLTPILGVASETLNSVKKEDTIEEGAAGASGPAPDKRHAPQFLALLAAEIGCKPEDIVDLELTLADTQGAAIGGLDDAFIFSPRLDNQMHCFTSIEALAEYATEDNIAADTAVTIVALFDHEECGSQSNVGAGSPIMRDTMERISGCFTEPSDLESHRIALAKSFVISADGAHAVHPNYASKHEMNHAPKMNGGTVIKINDNQRYTTTGVTGFFIRELARRANVPIQEFVVRNDCPCGSTIGPMIAALTGCRAVDLGVAQLSMHSCREQCAVEDLFTNYQLLSHFFADGVAVLNCLERNLAIDEARTNARFEELVNVRKQYLGVDARCMGREREVSAQVPAFDSGPIYPEGICYGGNGGYISLYFIEYTGLDETQVQEAIDLCFSTFGNAIIAVSIVPSADSAVACHYDNNNVPDPATGWENYPSAEPLPISGGNSELSHFTCYDLFGETCSAQVVAAVDRTYNRKFLQRAKDLVTDAYAFVGTVASSLTLSNDLRFGILDVNRYSVDWRVDIESDAAADATQFAAALVDLGITDTAASISTEFWDLFQGFAEMNEADVPSHLLFVTDGRLINWKNTRFYRRLVRRVKRRLGDNAPTIICYRISGQRNTRFLDSVCDSTYYPGMDGLTLAEIATNVVDEICAAPAPSGLSLPSGSAQTDSSNLPLTSRAEPRAGVEAVLGQPVQAQAVPVNTGDPRFAGLQPPLRVEHHHYCGKWTLIVGVLTCGLTGCLVCCPFDKREEVVDANGRRVVLK</sequence>
<evidence type="ECO:0000256" key="3">
    <source>
        <dbReference type="ARBA" id="ARBA00008290"/>
    </source>
</evidence>
<dbReference type="FunFam" id="2.30.250.10:FF:000001">
    <property type="entry name" value="Aspartyl aminopeptidase 1"/>
    <property type="match status" value="1"/>
</dbReference>
<dbReference type="PROSITE" id="PS51221">
    <property type="entry name" value="TTL"/>
    <property type="match status" value="1"/>
</dbReference>
<keyword evidence="10" id="KW-0482">Metalloprotease</keyword>
<evidence type="ECO:0000256" key="5">
    <source>
        <dbReference type="ARBA" id="ARBA00022438"/>
    </source>
</evidence>
<dbReference type="NCBIfam" id="NF002759">
    <property type="entry name" value="PRK02813.1"/>
    <property type="match status" value="1"/>
</dbReference>
<keyword evidence="7" id="KW-0479">Metal-binding</keyword>
<dbReference type="GO" id="GO:0008270">
    <property type="term" value="F:zinc ion binding"/>
    <property type="evidence" value="ECO:0007669"/>
    <property type="project" value="InterPro"/>
</dbReference>
<dbReference type="Pfam" id="PF03133">
    <property type="entry name" value="TTL"/>
    <property type="match status" value="1"/>
</dbReference>
<dbReference type="EMBL" id="BEYU01000049">
    <property type="protein sequence ID" value="GBG28826.1"/>
    <property type="molecule type" value="Genomic_DNA"/>
</dbReference>
<evidence type="ECO:0000256" key="10">
    <source>
        <dbReference type="ARBA" id="ARBA00023049"/>
    </source>
</evidence>
<dbReference type="GO" id="GO:0008237">
    <property type="term" value="F:metallopeptidase activity"/>
    <property type="evidence" value="ECO:0007669"/>
    <property type="project" value="UniProtKB-KW"/>
</dbReference>
<evidence type="ECO:0000256" key="6">
    <source>
        <dbReference type="ARBA" id="ARBA00022670"/>
    </source>
</evidence>
<comment type="similarity">
    <text evidence="3">Belongs to the peptidase M18 family.</text>
</comment>
<dbReference type="GO" id="GO:0005737">
    <property type="term" value="C:cytoplasm"/>
    <property type="evidence" value="ECO:0007669"/>
    <property type="project" value="UniProtKB-ARBA"/>
</dbReference>
<feature type="region of interest" description="Disordered" evidence="11">
    <location>
        <begin position="640"/>
        <end position="666"/>
    </location>
</feature>
<dbReference type="InterPro" id="IPR023358">
    <property type="entry name" value="Peptidase_M18_dom2"/>
</dbReference>
<evidence type="ECO:0000256" key="11">
    <source>
        <dbReference type="SAM" id="MobiDB-lite"/>
    </source>
</evidence>
<name>A0A2R5GCX8_9STRA</name>
<evidence type="ECO:0000256" key="7">
    <source>
        <dbReference type="ARBA" id="ARBA00022723"/>
    </source>
</evidence>
<dbReference type="PANTHER" id="PTHR28570">
    <property type="entry name" value="ASPARTYL AMINOPEPTIDASE"/>
    <property type="match status" value="1"/>
</dbReference>
<dbReference type="GO" id="GO:0006508">
    <property type="term" value="P:proteolysis"/>
    <property type="evidence" value="ECO:0007669"/>
    <property type="project" value="UniProtKB-KW"/>
</dbReference>
<dbReference type="EC" id="3.4.11.21" evidence="4"/>
<dbReference type="PANTHER" id="PTHR28570:SF3">
    <property type="entry name" value="ASPARTYL AMINOPEPTIDASE"/>
    <property type="match status" value="1"/>
</dbReference>
<dbReference type="GO" id="GO:0004177">
    <property type="term" value="F:aminopeptidase activity"/>
    <property type="evidence" value="ECO:0007669"/>
    <property type="project" value="UniProtKB-KW"/>
</dbReference>
<dbReference type="SUPFAM" id="SSF56059">
    <property type="entry name" value="Glutathione synthetase ATP-binding domain-like"/>
    <property type="match status" value="1"/>
</dbReference>
<organism evidence="12 13">
    <name type="scientific">Hondaea fermentalgiana</name>
    <dbReference type="NCBI Taxonomy" id="2315210"/>
    <lineage>
        <taxon>Eukaryota</taxon>
        <taxon>Sar</taxon>
        <taxon>Stramenopiles</taxon>
        <taxon>Bigyra</taxon>
        <taxon>Labyrinthulomycetes</taxon>
        <taxon>Thraustochytrida</taxon>
        <taxon>Thraustochytriidae</taxon>
        <taxon>Hondaea</taxon>
    </lineage>
</organism>
<dbReference type="InterPro" id="IPR004344">
    <property type="entry name" value="TTL/TTLL_fam"/>
</dbReference>
<keyword evidence="5 12" id="KW-0031">Aminopeptidase</keyword>
<comment type="cofactor">
    <cofactor evidence="2">
        <name>Zn(2+)</name>
        <dbReference type="ChEBI" id="CHEBI:29105"/>
    </cofactor>
</comment>
<dbReference type="Gene3D" id="2.30.250.10">
    <property type="entry name" value="Aminopeptidase i, Domain 2"/>
    <property type="match status" value="1"/>
</dbReference>
<dbReference type="SUPFAM" id="SSF101821">
    <property type="entry name" value="Aminopeptidase/glucanase lid domain"/>
    <property type="match status" value="1"/>
</dbReference>
<protein>
    <recommendedName>
        <fullName evidence="4">aspartyl aminopeptidase</fullName>
        <ecNumber evidence="4">3.4.11.21</ecNumber>
    </recommendedName>
</protein>
<dbReference type="InParanoid" id="A0A2R5GCX8"/>
<dbReference type="CDD" id="cd05658">
    <property type="entry name" value="M18_DAP"/>
    <property type="match status" value="1"/>
</dbReference>
<dbReference type="Gene3D" id="3.40.630.10">
    <property type="entry name" value="Zn peptidases"/>
    <property type="match status" value="1"/>
</dbReference>
<gene>
    <name evidence="12" type="ORF">FCC1311_050472</name>
</gene>
<dbReference type="Gene3D" id="3.30.470.20">
    <property type="entry name" value="ATP-grasp fold, B domain"/>
    <property type="match status" value="1"/>
</dbReference>
<reference evidence="12 13" key="1">
    <citation type="submission" date="2017-12" db="EMBL/GenBank/DDBJ databases">
        <title>Sequencing, de novo assembly and annotation of complete genome of a new Thraustochytrid species, strain FCC1311.</title>
        <authorList>
            <person name="Sedici K."/>
            <person name="Godart F."/>
            <person name="Aiese Cigliano R."/>
            <person name="Sanseverino W."/>
            <person name="Barakat M."/>
            <person name="Ortet P."/>
            <person name="Marechal E."/>
            <person name="Cagnac O."/>
            <person name="Amato A."/>
        </authorList>
    </citation>
    <scope>NUCLEOTIDE SEQUENCE [LARGE SCALE GENOMIC DNA]</scope>
</reference>
<dbReference type="Proteomes" id="UP000241890">
    <property type="component" value="Unassembled WGS sequence"/>
</dbReference>
<accession>A0A2R5GCX8</accession>
<dbReference type="OrthoDB" id="9880441at2759"/>
<evidence type="ECO:0000256" key="9">
    <source>
        <dbReference type="ARBA" id="ARBA00022833"/>
    </source>
</evidence>
<dbReference type="PRINTS" id="PR00932">
    <property type="entry name" value="AMINO1PTASE"/>
</dbReference>
<dbReference type="InterPro" id="IPR001948">
    <property type="entry name" value="Peptidase_M18"/>
</dbReference>
<dbReference type="Pfam" id="PF02127">
    <property type="entry name" value="Peptidase_M18"/>
    <property type="match status" value="1"/>
</dbReference>
<feature type="compositionally biased region" description="Low complexity" evidence="11">
    <location>
        <begin position="642"/>
        <end position="653"/>
    </location>
</feature>